<dbReference type="AlphaFoldDB" id="A0A975L856"/>
<keyword evidence="2" id="KW-1133">Transmembrane helix</keyword>
<feature type="transmembrane region" description="Helical" evidence="2">
    <location>
        <begin position="83"/>
        <end position="103"/>
    </location>
</feature>
<feature type="transmembrane region" description="Helical" evidence="2">
    <location>
        <begin position="115"/>
        <end position="137"/>
    </location>
</feature>
<gene>
    <name evidence="3" type="ORF">KGD82_22695</name>
</gene>
<feature type="transmembrane region" description="Helical" evidence="2">
    <location>
        <begin position="12"/>
        <end position="32"/>
    </location>
</feature>
<name>A0A975L856_9ACTN</name>
<dbReference type="EMBL" id="CP074402">
    <property type="protein sequence ID" value="QVJ01049.1"/>
    <property type="molecule type" value="Genomic_DNA"/>
</dbReference>
<organism evidence="3 4">
    <name type="scientific">Nocardiopsis eucommiae</name>
    <dbReference type="NCBI Taxonomy" id="2831970"/>
    <lineage>
        <taxon>Bacteria</taxon>
        <taxon>Bacillati</taxon>
        <taxon>Actinomycetota</taxon>
        <taxon>Actinomycetes</taxon>
        <taxon>Streptosporangiales</taxon>
        <taxon>Nocardiopsidaceae</taxon>
        <taxon>Nocardiopsis</taxon>
    </lineage>
</organism>
<feature type="transmembrane region" description="Helical" evidence="2">
    <location>
        <begin position="52"/>
        <end position="74"/>
    </location>
</feature>
<evidence type="ECO:0000256" key="2">
    <source>
        <dbReference type="SAM" id="Phobius"/>
    </source>
</evidence>
<feature type="compositionally biased region" description="Low complexity" evidence="1">
    <location>
        <begin position="223"/>
        <end position="243"/>
    </location>
</feature>
<protein>
    <submittedName>
        <fullName evidence="3">Uncharacterized protein</fullName>
    </submittedName>
</protein>
<keyword evidence="2" id="KW-0472">Membrane</keyword>
<dbReference type="KEGG" id="nec:KGD82_22695"/>
<keyword evidence="4" id="KW-1185">Reference proteome</keyword>
<accession>A0A975L856</accession>
<feature type="compositionally biased region" description="Polar residues" evidence="1">
    <location>
        <begin position="262"/>
        <end position="272"/>
    </location>
</feature>
<evidence type="ECO:0000313" key="3">
    <source>
        <dbReference type="EMBL" id="QVJ01049.1"/>
    </source>
</evidence>
<proteinExistence type="predicted"/>
<keyword evidence="2" id="KW-0812">Transmembrane</keyword>
<sequence length="272" mass="27736">MLTRTTTGRPGVAAVGALLVVCLVGAPLMSLFPVAVWELALSLGLGRPELETLLVTPVAVGGTVLMVLISALLLRGTGVRHPAACACLAAGTALATPLVMALLSPTFTPVPGDALVNAAVVSAVVASAAVCACVLLGQGHARHGVLPGMAVAAVGLLLLPLAAEHTRDRSTERRSISQISEFGHTIAVLDHPKWAPVGVHEVHGGLRMTYVAGDGADPSAQCRSARSRPAPTAPTRPRTATAPEPRPQGRSRAARAWARTGPTRTSPGPCTC</sequence>
<evidence type="ECO:0000313" key="4">
    <source>
        <dbReference type="Proteomes" id="UP000682416"/>
    </source>
</evidence>
<reference evidence="3" key="1">
    <citation type="submission" date="2021-05" db="EMBL/GenBank/DDBJ databases">
        <authorList>
            <person name="Kaiqin L."/>
            <person name="Jian G."/>
        </authorList>
    </citation>
    <scope>NUCLEOTIDE SEQUENCE</scope>
    <source>
        <strain evidence="3">HDS5</strain>
    </source>
</reference>
<dbReference type="Proteomes" id="UP000682416">
    <property type="component" value="Chromosome"/>
</dbReference>
<feature type="region of interest" description="Disordered" evidence="1">
    <location>
        <begin position="217"/>
        <end position="272"/>
    </location>
</feature>
<feature type="transmembrane region" description="Helical" evidence="2">
    <location>
        <begin position="144"/>
        <end position="163"/>
    </location>
</feature>
<evidence type="ECO:0000256" key="1">
    <source>
        <dbReference type="SAM" id="MobiDB-lite"/>
    </source>
</evidence>